<keyword evidence="2" id="KW-1185">Reference proteome</keyword>
<sequence length="69" mass="8064">MFNYKLAECLDADLQYRRSRNEDAVFGGMVHWGCGENNVAYVGEDDSRIWHKSYTSKNKFINLAYITNH</sequence>
<dbReference type="EMBL" id="JANBUO010000001">
    <property type="protein sequence ID" value="KAJ2809543.1"/>
    <property type="molecule type" value="Genomic_DNA"/>
</dbReference>
<accession>A0A9W8HZQ8</accession>
<evidence type="ECO:0000313" key="1">
    <source>
        <dbReference type="EMBL" id="KAJ2809543.1"/>
    </source>
</evidence>
<dbReference type="AlphaFoldDB" id="A0A9W8HZQ8"/>
<proteinExistence type="predicted"/>
<reference evidence="1" key="1">
    <citation type="submission" date="2022-07" db="EMBL/GenBank/DDBJ databases">
        <title>Phylogenomic reconstructions and comparative analyses of Kickxellomycotina fungi.</title>
        <authorList>
            <person name="Reynolds N.K."/>
            <person name="Stajich J.E."/>
            <person name="Barry K."/>
            <person name="Grigoriev I.V."/>
            <person name="Crous P."/>
            <person name="Smith M.E."/>
        </authorList>
    </citation>
    <scope>NUCLEOTIDE SEQUENCE</scope>
    <source>
        <strain evidence="1">NRRL 1565</strain>
    </source>
</reference>
<gene>
    <name evidence="1" type="ORF">H4R20_000045</name>
</gene>
<evidence type="ECO:0000313" key="2">
    <source>
        <dbReference type="Proteomes" id="UP001140094"/>
    </source>
</evidence>
<organism evidence="1 2">
    <name type="scientific">Coemansia guatemalensis</name>
    <dbReference type="NCBI Taxonomy" id="2761395"/>
    <lineage>
        <taxon>Eukaryota</taxon>
        <taxon>Fungi</taxon>
        <taxon>Fungi incertae sedis</taxon>
        <taxon>Zoopagomycota</taxon>
        <taxon>Kickxellomycotina</taxon>
        <taxon>Kickxellomycetes</taxon>
        <taxon>Kickxellales</taxon>
        <taxon>Kickxellaceae</taxon>
        <taxon>Coemansia</taxon>
    </lineage>
</organism>
<dbReference type="OrthoDB" id="2360774at2759"/>
<dbReference type="Proteomes" id="UP001140094">
    <property type="component" value="Unassembled WGS sequence"/>
</dbReference>
<comment type="caution">
    <text evidence="1">The sequence shown here is derived from an EMBL/GenBank/DDBJ whole genome shotgun (WGS) entry which is preliminary data.</text>
</comment>
<protein>
    <submittedName>
        <fullName evidence="1">Uncharacterized protein</fullName>
    </submittedName>
</protein>
<name>A0A9W8HZQ8_9FUNG</name>